<gene>
    <name evidence="2" type="ORF">WKI68_40155</name>
</gene>
<evidence type="ECO:0000256" key="1">
    <source>
        <dbReference type="SAM" id="MobiDB-lite"/>
    </source>
</evidence>
<proteinExistence type="predicted"/>
<evidence type="ECO:0000313" key="3">
    <source>
        <dbReference type="Proteomes" id="UP001382904"/>
    </source>
</evidence>
<feature type="compositionally biased region" description="Polar residues" evidence="1">
    <location>
        <begin position="26"/>
        <end position="35"/>
    </location>
</feature>
<evidence type="ECO:0000313" key="2">
    <source>
        <dbReference type="EMBL" id="MEJ8645755.1"/>
    </source>
</evidence>
<accession>A0ABU8UDP1</accession>
<reference evidence="2 3" key="1">
    <citation type="submission" date="2024-03" db="EMBL/GenBank/DDBJ databases">
        <title>Novel Streptomyces species of biotechnological and ecological value are a feature of Machair soil.</title>
        <authorList>
            <person name="Prole J.R."/>
            <person name="Goodfellow M."/>
            <person name="Allenby N."/>
            <person name="Ward A.C."/>
        </authorList>
    </citation>
    <scope>NUCLEOTIDE SEQUENCE [LARGE SCALE GENOMIC DNA]</scope>
    <source>
        <strain evidence="2 3">MS1.HAVA.3</strain>
    </source>
</reference>
<feature type="compositionally biased region" description="Low complexity" evidence="1">
    <location>
        <begin position="40"/>
        <end position="49"/>
    </location>
</feature>
<organism evidence="2 3">
    <name type="scientific">Streptomyces caledonius</name>
    <dbReference type="NCBI Taxonomy" id="3134107"/>
    <lineage>
        <taxon>Bacteria</taxon>
        <taxon>Bacillati</taxon>
        <taxon>Actinomycetota</taxon>
        <taxon>Actinomycetes</taxon>
        <taxon>Kitasatosporales</taxon>
        <taxon>Streptomycetaceae</taxon>
        <taxon>Streptomyces</taxon>
    </lineage>
</organism>
<sequence>MSTEPALADLSAAVLARGGELRAGGTDTTARQRSGVSPGRSPTSTASATCAAARRCPAAACGSAR</sequence>
<dbReference type="EMBL" id="JBBKAM010000004">
    <property type="protein sequence ID" value="MEJ8645755.1"/>
    <property type="molecule type" value="Genomic_DNA"/>
</dbReference>
<name>A0ABU8UDP1_9ACTN</name>
<protein>
    <submittedName>
        <fullName evidence="2">Uncharacterized protein</fullName>
    </submittedName>
</protein>
<dbReference type="Proteomes" id="UP001382904">
    <property type="component" value="Unassembled WGS sequence"/>
</dbReference>
<comment type="caution">
    <text evidence="2">The sequence shown here is derived from an EMBL/GenBank/DDBJ whole genome shotgun (WGS) entry which is preliminary data.</text>
</comment>
<feature type="region of interest" description="Disordered" evidence="1">
    <location>
        <begin position="21"/>
        <end position="49"/>
    </location>
</feature>
<keyword evidence="3" id="KW-1185">Reference proteome</keyword>